<protein>
    <submittedName>
        <fullName evidence="1">Uncharacterized protein</fullName>
    </submittedName>
</protein>
<evidence type="ECO:0000313" key="1">
    <source>
        <dbReference type="EMBL" id="GBL95534.1"/>
    </source>
</evidence>
<reference evidence="1 2" key="1">
    <citation type="journal article" date="2019" name="Sci. Rep.">
        <title>Orb-weaving spider Araneus ventricosus genome elucidates the spidroin gene catalogue.</title>
        <authorList>
            <person name="Kono N."/>
            <person name="Nakamura H."/>
            <person name="Ohtoshi R."/>
            <person name="Moran D.A.P."/>
            <person name="Shinohara A."/>
            <person name="Yoshida Y."/>
            <person name="Fujiwara M."/>
            <person name="Mori M."/>
            <person name="Tomita M."/>
            <person name="Arakawa K."/>
        </authorList>
    </citation>
    <scope>NUCLEOTIDE SEQUENCE [LARGE SCALE GENOMIC DNA]</scope>
</reference>
<comment type="caution">
    <text evidence="1">The sequence shown here is derived from an EMBL/GenBank/DDBJ whole genome shotgun (WGS) entry which is preliminary data.</text>
</comment>
<dbReference type="EMBL" id="BGPR01000112">
    <property type="protein sequence ID" value="GBL95534.1"/>
    <property type="molecule type" value="Genomic_DNA"/>
</dbReference>
<proteinExistence type="predicted"/>
<evidence type="ECO:0000313" key="2">
    <source>
        <dbReference type="Proteomes" id="UP000499080"/>
    </source>
</evidence>
<dbReference type="AlphaFoldDB" id="A0A4Y2BWN2"/>
<keyword evidence="2" id="KW-1185">Reference proteome</keyword>
<accession>A0A4Y2BWN2</accession>
<name>A0A4Y2BWN2_ARAVE</name>
<organism evidence="1 2">
    <name type="scientific">Araneus ventricosus</name>
    <name type="common">Orbweaver spider</name>
    <name type="synonym">Epeira ventricosa</name>
    <dbReference type="NCBI Taxonomy" id="182803"/>
    <lineage>
        <taxon>Eukaryota</taxon>
        <taxon>Metazoa</taxon>
        <taxon>Ecdysozoa</taxon>
        <taxon>Arthropoda</taxon>
        <taxon>Chelicerata</taxon>
        <taxon>Arachnida</taxon>
        <taxon>Araneae</taxon>
        <taxon>Araneomorphae</taxon>
        <taxon>Entelegynae</taxon>
        <taxon>Araneoidea</taxon>
        <taxon>Araneidae</taxon>
        <taxon>Araneus</taxon>
    </lineage>
</organism>
<gene>
    <name evidence="1" type="ORF">AVEN_54134_1</name>
</gene>
<dbReference type="Proteomes" id="UP000499080">
    <property type="component" value="Unassembled WGS sequence"/>
</dbReference>
<sequence length="285" mass="32602">MHDKSYAIIRLPVHLSDMQPMHFYDDDDEECQALERASQRNTMLTAWFELNRIDPDANGYFYADIPKHFVWKNYKWERRVLFDDRIVSRLYSNFKDNLMITDKCCTTLFSDHQAELKIIETNQATALKEAEDSFNQLHDTFIQAISENISGIETSDACGFSWKENIIKDDHDDDPNTTLLSAEDHSNSDRTSVLDVTFTLPEENNNENDTGCIFCINKDETMAAPSSLSVPVAKSSKSIVSKGSKQGKNKKEVKYSDVVEKWCQELFGDDMDDKSSVCDKSDPTV</sequence>
<dbReference type="OrthoDB" id="10053386at2759"/>